<organism evidence="3 4">
    <name type="scientific">Leptospira perdikensis</name>
    <dbReference type="NCBI Taxonomy" id="2484948"/>
    <lineage>
        <taxon>Bacteria</taxon>
        <taxon>Pseudomonadati</taxon>
        <taxon>Spirochaetota</taxon>
        <taxon>Spirochaetia</taxon>
        <taxon>Leptospirales</taxon>
        <taxon>Leptospiraceae</taxon>
        <taxon>Leptospira</taxon>
    </lineage>
</organism>
<dbReference type="RefSeq" id="WP_135578938.1">
    <property type="nucleotide sequence ID" value="NZ_RQGA01000010.1"/>
</dbReference>
<evidence type="ECO:0000313" key="4">
    <source>
        <dbReference type="Proteomes" id="UP000298125"/>
    </source>
</evidence>
<proteinExistence type="predicted"/>
<feature type="signal peptide" evidence="1">
    <location>
        <begin position="1"/>
        <end position="19"/>
    </location>
</feature>
<sequence length="293" mass="32602">MKILFIALTSISIALASTACNSSSNNNEPFLKVISKDGTNIAYEKIGSGPALIFITGAICHRKFQPIIDDAKALSENFTVYNYDRRGRGDSGDTETYSIQSEIQDIEALIDAAGGSAYIYGHSSGAVLAMEAALTLTNKVKKVYIYDPSYVSNEKEYKDYQLTKEKVKTLLAEEKYSKAVDEFLVSIGMPRIFTFFLPLTPGWKRTVKLAPTLLYDIALTENLAPTERLSKIKIPICIAYGEESPEEIQRVSRLLGQTIQTSLLQGVPKQDHMVDTKILLPKMVEFFKTETQK</sequence>
<dbReference type="EMBL" id="RQGA01000010">
    <property type="protein sequence ID" value="TGL40368.1"/>
    <property type="molecule type" value="Genomic_DNA"/>
</dbReference>
<dbReference type="OrthoDB" id="63519at2"/>
<feature type="chain" id="PRO_5020610002" evidence="1">
    <location>
        <begin position="20"/>
        <end position="293"/>
    </location>
</feature>
<keyword evidence="3" id="KW-0378">Hydrolase</keyword>
<dbReference type="InterPro" id="IPR029058">
    <property type="entry name" value="AB_hydrolase_fold"/>
</dbReference>
<accession>A0A4R9JIJ2</accession>
<dbReference type="AlphaFoldDB" id="A0A4R9JIJ2"/>
<feature type="domain" description="AB hydrolase-1" evidence="2">
    <location>
        <begin position="66"/>
        <end position="148"/>
    </location>
</feature>
<dbReference type="PANTHER" id="PTHR43433">
    <property type="entry name" value="HYDROLASE, ALPHA/BETA FOLD FAMILY PROTEIN"/>
    <property type="match status" value="1"/>
</dbReference>
<dbReference type="InterPro" id="IPR000073">
    <property type="entry name" value="AB_hydrolase_1"/>
</dbReference>
<gene>
    <name evidence="3" type="ORF">EHQ49_09950</name>
</gene>
<protein>
    <submittedName>
        <fullName evidence="3">Alpha/beta hydrolase</fullName>
    </submittedName>
</protein>
<name>A0A4R9JIJ2_9LEPT</name>
<evidence type="ECO:0000313" key="3">
    <source>
        <dbReference type="EMBL" id="TGL40368.1"/>
    </source>
</evidence>
<dbReference type="Pfam" id="PF12697">
    <property type="entry name" value="Abhydrolase_6"/>
    <property type="match status" value="1"/>
</dbReference>
<dbReference type="PROSITE" id="PS51257">
    <property type="entry name" value="PROKAR_LIPOPROTEIN"/>
    <property type="match status" value="1"/>
</dbReference>
<dbReference type="SUPFAM" id="SSF53474">
    <property type="entry name" value="alpha/beta-Hydrolases"/>
    <property type="match status" value="1"/>
</dbReference>
<dbReference type="Gene3D" id="3.40.50.1820">
    <property type="entry name" value="alpha/beta hydrolase"/>
    <property type="match status" value="1"/>
</dbReference>
<evidence type="ECO:0000259" key="2">
    <source>
        <dbReference type="Pfam" id="PF12697"/>
    </source>
</evidence>
<dbReference type="GO" id="GO:0016787">
    <property type="term" value="F:hydrolase activity"/>
    <property type="evidence" value="ECO:0007669"/>
    <property type="project" value="UniProtKB-KW"/>
</dbReference>
<keyword evidence="4" id="KW-1185">Reference proteome</keyword>
<dbReference type="Proteomes" id="UP000298125">
    <property type="component" value="Unassembled WGS sequence"/>
</dbReference>
<keyword evidence="1" id="KW-0732">Signal</keyword>
<evidence type="ECO:0000256" key="1">
    <source>
        <dbReference type="SAM" id="SignalP"/>
    </source>
</evidence>
<dbReference type="InterPro" id="IPR050471">
    <property type="entry name" value="AB_hydrolase"/>
</dbReference>
<dbReference type="PANTHER" id="PTHR43433:SF5">
    <property type="entry name" value="AB HYDROLASE-1 DOMAIN-CONTAINING PROTEIN"/>
    <property type="match status" value="1"/>
</dbReference>
<reference evidence="3" key="1">
    <citation type="journal article" date="2019" name="PLoS Negl. Trop. Dis.">
        <title>Revisiting the worldwide diversity of Leptospira species in the environment.</title>
        <authorList>
            <person name="Vincent A.T."/>
            <person name="Schiettekatte O."/>
            <person name="Bourhy P."/>
            <person name="Veyrier F.J."/>
            <person name="Picardeau M."/>
        </authorList>
    </citation>
    <scope>NUCLEOTIDE SEQUENCE [LARGE SCALE GENOMIC DNA]</scope>
    <source>
        <strain evidence="3">201702692</strain>
    </source>
</reference>
<comment type="caution">
    <text evidence="3">The sequence shown here is derived from an EMBL/GenBank/DDBJ whole genome shotgun (WGS) entry which is preliminary data.</text>
</comment>